<gene>
    <name evidence="1" type="ORF">NS258_02330</name>
</gene>
<name>A0A147JC55_9SPHN</name>
<evidence type="ECO:0000313" key="2">
    <source>
        <dbReference type="Proteomes" id="UP000074410"/>
    </source>
</evidence>
<dbReference type="PATRIC" id="fig|33051.5.peg.406"/>
<accession>A0A147JC55</accession>
<dbReference type="AlphaFoldDB" id="A0A147JC55"/>
<sequence length="104" mass="11940">MAVLDRLPAGNRKRTDPVFGVAGAARSNMAMAMLLRRMGHGDITTHGFRSTFRDWAGDRTDFPREIIEQALAHTIQNKAERAYRRGTAVDRRRILMENWSHYLI</sequence>
<proteinExistence type="predicted"/>
<dbReference type="EMBL" id="LDTC01000012">
    <property type="protein sequence ID" value="KTW17289.1"/>
    <property type="molecule type" value="Genomic_DNA"/>
</dbReference>
<dbReference type="InterPro" id="IPR011010">
    <property type="entry name" value="DNA_brk_join_enz"/>
</dbReference>
<dbReference type="SUPFAM" id="SSF56349">
    <property type="entry name" value="DNA breaking-rejoining enzymes"/>
    <property type="match status" value="1"/>
</dbReference>
<protein>
    <recommendedName>
        <fullName evidence="3">Integrase</fullName>
    </recommendedName>
</protein>
<evidence type="ECO:0008006" key="3">
    <source>
        <dbReference type="Google" id="ProtNLM"/>
    </source>
</evidence>
<dbReference type="RefSeq" id="WP_058715570.1">
    <property type="nucleotide sequence ID" value="NZ_LDTC01000012.1"/>
</dbReference>
<reference evidence="1 2" key="1">
    <citation type="journal article" date="2016" name="Front. Microbiol.">
        <title>Genomic Resource of Rice Seed Associated Bacteria.</title>
        <authorList>
            <person name="Midha S."/>
            <person name="Bansal K."/>
            <person name="Sharma S."/>
            <person name="Kumar N."/>
            <person name="Patil P.P."/>
            <person name="Chaudhry V."/>
            <person name="Patil P.B."/>
        </authorList>
    </citation>
    <scope>NUCLEOTIDE SEQUENCE [LARGE SCALE GENOMIC DNA]</scope>
    <source>
        <strain evidence="1 2">NS258</strain>
    </source>
</reference>
<dbReference type="GO" id="GO:0003677">
    <property type="term" value="F:DNA binding"/>
    <property type="evidence" value="ECO:0007669"/>
    <property type="project" value="InterPro"/>
</dbReference>
<comment type="caution">
    <text evidence="1">The sequence shown here is derived from an EMBL/GenBank/DDBJ whole genome shotgun (WGS) entry which is preliminary data.</text>
</comment>
<dbReference type="Proteomes" id="UP000074410">
    <property type="component" value="Unassembled WGS sequence"/>
</dbReference>
<evidence type="ECO:0000313" key="1">
    <source>
        <dbReference type="EMBL" id="KTW17289.1"/>
    </source>
</evidence>
<organism evidence="1 2">
    <name type="scientific">Sphingomonas sanguinis</name>
    <dbReference type="NCBI Taxonomy" id="33051"/>
    <lineage>
        <taxon>Bacteria</taxon>
        <taxon>Pseudomonadati</taxon>
        <taxon>Pseudomonadota</taxon>
        <taxon>Alphaproteobacteria</taxon>
        <taxon>Sphingomonadales</taxon>
        <taxon>Sphingomonadaceae</taxon>
        <taxon>Sphingomonas</taxon>
    </lineage>
</organism>